<reference evidence="2 3" key="1">
    <citation type="submission" date="2020-09" db="EMBL/GenBank/DDBJ databases">
        <title>Roseomonas.</title>
        <authorList>
            <person name="Zhu W."/>
        </authorList>
    </citation>
    <scope>NUCLEOTIDE SEQUENCE [LARGE SCALE GENOMIC DNA]</scope>
    <source>
        <strain evidence="2 3">1311</strain>
    </source>
</reference>
<dbReference type="EMBL" id="JACTNF010000026">
    <property type="protein sequence ID" value="MBO1076627.1"/>
    <property type="molecule type" value="Genomic_DNA"/>
</dbReference>
<evidence type="ECO:0000313" key="3">
    <source>
        <dbReference type="Proteomes" id="UP001518990"/>
    </source>
</evidence>
<gene>
    <name evidence="2" type="ORF">IAI60_18590</name>
</gene>
<dbReference type="Proteomes" id="UP001518990">
    <property type="component" value="Unassembled WGS sequence"/>
</dbReference>
<sequence>MTDVRYARAMDWDVPPTPFNELVEHRGVGTTSTLLHATDDGFANANPLTAVSNGGIATAPNTEGDQGGINDHGSLFVFGFGDLEAGESYTFTIFYGAGSNRADALALLGSVSPELYSLGQSSVGGLRSDDLPTYVFAFAGVGGDVVVPPPTSVPEPASLGLLGLGLAGLGFVRRLRRAPR</sequence>
<evidence type="ECO:0000259" key="1">
    <source>
        <dbReference type="Pfam" id="PF07589"/>
    </source>
</evidence>
<name>A0ABS3KGM7_9PROT</name>
<feature type="domain" description="Ice-binding protein C-terminal" evidence="1">
    <location>
        <begin position="152"/>
        <end position="174"/>
    </location>
</feature>
<accession>A0ABS3KGM7</accession>
<organism evidence="2 3">
    <name type="scientific">Roseomonas marmotae</name>
    <dbReference type="NCBI Taxonomy" id="2768161"/>
    <lineage>
        <taxon>Bacteria</taxon>
        <taxon>Pseudomonadati</taxon>
        <taxon>Pseudomonadota</taxon>
        <taxon>Alphaproteobacteria</taxon>
        <taxon>Acetobacterales</taxon>
        <taxon>Roseomonadaceae</taxon>
        <taxon>Roseomonas</taxon>
    </lineage>
</organism>
<dbReference type="InterPro" id="IPR013424">
    <property type="entry name" value="Ice-binding_C"/>
</dbReference>
<dbReference type="NCBIfam" id="TIGR02595">
    <property type="entry name" value="PEP_CTERM"/>
    <property type="match status" value="1"/>
</dbReference>
<keyword evidence="3" id="KW-1185">Reference proteome</keyword>
<evidence type="ECO:0000313" key="2">
    <source>
        <dbReference type="EMBL" id="MBO1076627.1"/>
    </source>
</evidence>
<proteinExistence type="predicted"/>
<comment type="caution">
    <text evidence="2">The sequence shown here is derived from an EMBL/GenBank/DDBJ whole genome shotgun (WGS) entry which is preliminary data.</text>
</comment>
<protein>
    <submittedName>
        <fullName evidence="2">PEP-CTERM sorting domain-containing protein</fullName>
    </submittedName>
</protein>
<dbReference type="Pfam" id="PF07589">
    <property type="entry name" value="PEP-CTERM"/>
    <property type="match status" value="1"/>
</dbReference>